<gene>
    <name evidence="1" type="ORF">LXD69_00080</name>
</gene>
<evidence type="ECO:0000313" key="2">
    <source>
        <dbReference type="Proteomes" id="UP000830454"/>
    </source>
</evidence>
<proteinExistence type="predicted"/>
<name>A0ABY4HM46_9FLAO</name>
<dbReference type="Proteomes" id="UP000830454">
    <property type="component" value="Chromosome"/>
</dbReference>
<dbReference type="EMBL" id="CP090145">
    <property type="protein sequence ID" value="UOX33928.1"/>
    <property type="molecule type" value="Genomic_DNA"/>
</dbReference>
<reference evidence="1" key="2">
    <citation type="submission" date="2022-04" db="EMBL/GenBank/DDBJ databases">
        <title>Complete Genome Sequence of Flavobacterium sediminilitoris YSM-43, Isolated from a Tidal Sediment.</title>
        <authorList>
            <person name="Lee P.A."/>
        </authorList>
    </citation>
    <scope>NUCLEOTIDE SEQUENCE</scope>
    <source>
        <strain evidence="1">YSM-43</strain>
    </source>
</reference>
<dbReference type="RefSeq" id="WP_246916507.1">
    <property type="nucleotide sequence ID" value="NZ_CP090145.1"/>
</dbReference>
<evidence type="ECO:0000313" key="1">
    <source>
        <dbReference type="EMBL" id="UOX33928.1"/>
    </source>
</evidence>
<protein>
    <recommendedName>
        <fullName evidence="3">Lipoprotein</fullName>
    </recommendedName>
</protein>
<accession>A0ABY4HM46</accession>
<evidence type="ECO:0008006" key="3">
    <source>
        <dbReference type="Google" id="ProtNLM"/>
    </source>
</evidence>
<keyword evidence="2" id="KW-1185">Reference proteome</keyword>
<organism evidence="1 2">
    <name type="scientific">Flavobacterium sediminilitoris</name>
    <dbReference type="NCBI Taxonomy" id="2024526"/>
    <lineage>
        <taxon>Bacteria</taxon>
        <taxon>Pseudomonadati</taxon>
        <taxon>Bacteroidota</taxon>
        <taxon>Flavobacteriia</taxon>
        <taxon>Flavobacteriales</taxon>
        <taxon>Flavobacteriaceae</taxon>
        <taxon>Flavobacterium</taxon>
    </lineage>
</organism>
<sequence>MRKSKIYKNLGVIFLIITFSSGIGYYQLSKKKKAAVKTTLLHKLGLVSNEWEINNTSQDYKMLSPTFLVDDIYKSMEGPSASRYIQLSQENDLIWITGFDIKAIDAKSNEKISNDFICHMNVNLNDANYYSHWNLEDRIGKQYPRLISLSNGFIHSNFPKGYGIPIMGNDFLHITSQALNHNYKSIFKKIKHEVSITHEKYDGTQKPLMSRTVYIQLPYNKETPYKTLTSGSNQCIPVDPKYHNYTDNMGNMLSGHWIIPKGKNTYRSSINEQLQLKDSLRLHYSAIHVHPFATSIALHDKTLNKNIFKSEITNYKNKIGLQNVEPFSSIEGVWLYNNHDYELVLDVDNTSITDEDMMGSMFLFFYDKELENKIK</sequence>
<reference evidence="1" key="1">
    <citation type="submission" date="2021-12" db="EMBL/GenBank/DDBJ databases">
        <authorList>
            <person name="Cha I.-T."/>
            <person name="Lee K.-E."/>
            <person name="Park S.-J."/>
        </authorList>
    </citation>
    <scope>NUCLEOTIDE SEQUENCE</scope>
    <source>
        <strain evidence="1">YSM-43</strain>
    </source>
</reference>